<gene>
    <name evidence="1" type="ORF">CLPU_7c00940</name>
</gene>
<dbReference type="AlphaFoldDB" id="A0A0L0WAF5"/>
<proteinExistence type="predicted"/>
<evidence type="ECO:0000313" key="1">
    <source>
        <dbReference type="EMBL" id="KNF08466.1"/>
    </source>
</evidence>
<evidence type="ECO:0000313" key="2">
    <source>
        <dbReference type="Proteomes" id="UP000037267"/>
    </source>
</evidence>
<name>A0A0L0WAF5_GOTPU</name>
<dbReference type="OrthoDB" id="2907555at2"/>
<organism evidence="1 2">
    <name type="scientific">Gottschalkia purinilytica</name>
    <name type="common">Clostridium purinilyticum</name>
    <dbReference type="NCBI Taxonomy" id="1503"/>
    <lineage>
        <taxon>Bacteria</taxon>
        <taxon>Bacillati</taxon>
        <taxon>Bacillota</taxon>
        <taxon>Tissierellia</taxon>
        <taxon>Tissierellales</taxon>
        <taxon>Gottschalkiaceae</taxon>
        <taxon>Gottschalkia</taxon>
    </lineage>
</organism>
<comment type="caution">
    <text evidence="1">The sequence shown here is derived from an EMBL/GenBank/DDBJ whole genome shotgun (WGS) entry which is preliminary data.</text>
</comment>
<dbReference type="EMBL" id="LGSS01000007">
    <property type="protein sequence ID" value="KNF08466.1"/>
    <property type="molecule type" value="Genomic_DNA"/>
</dbReference>
<reference evidence="2" key="1">
    <citation type="submission" date="2015-07" db="EMBL/GenBank/DDBJ databases">
        <title>Draft genome sequence of the purine-degrading Gottschalkia purinilyticum DSM 1384 (formerly Clostridium purinilyticum).</title>
        <authorList>
            <person name="Poehlein A."/>
            <person name="Schiel-Bengelsdorf B."/>
            <person name="Bengelsdorf F.R."/>
            <person name="Daniel R."/>
            <person name="Duerre P."/>
        </authorList>
    </citation>
    <scope>NUCLEOTIDE SEQUENCE [LARGE SCALE GENOMIC DNA]</scope>
    <source>
        <strain evidence="2">DSM 1384</strain>
    </source>
</reference>
<sequence length="131" mass="15004">MSAKTIGFTDIPDHSTFCIRLKEIKGTVFYQIYKMFVLLLSPDVRISSIDSIALCSSRFDSQARSGKSTRSGWYKGYRLHLVSSVDLVPLALSFTTSNVYDSNCKQLIEQLYNYDIFIRLKLTVQLKMNIE</sequence>
<protein>
    <submittedName>
        <fullName evidence="1">Uncharacterized protein</fullName>
    </submittedName>
</protein>
<dbReference type="RefSeq" id="WP_050355290.1">
    <property type="nucleotide sequence ID" value="NZ_LGSS01000007.1"/>
</dbReference>
<dbReference type="Proteomes" id="UP000037267">
    <property type="component" value="Unassembled WGS sequence"/>
</dbReference>
<accession>A0A0L0WAF5</accession>
<keyword evidence="2" id="KW-1185">Reference proteome</keyword>